<evidence type="ECO:0000256" key="2">
    <source>
        <dbReference type="ARBA" id="ARBA00022980"/>
    </source>
</evidence>
<organism evidence="7 8">
    <name type="scientific">Candidatus Komeilibacteria bacterium RIFOXYC1_FULL_37_11</name>
    <dbReference type="NCBI Taxonomy" id="1798555"/>
    <lineage>
        <taxon>Bacteria</taxon>
        <taxon>Candidatus Komeiliibacteriota</taxon>
    </lineage>
</organism>
<dbReference type="NCBIfam" id="TIGR01011">
    <property type="entry name" value="rpsB_bact"/>
    <property type="match status" value="1"/>
</dbReference>
<sequence length="227" mass="25253">MKLPTLEELLKSGVHFGHQTSKRYPKANSYIHTQRNGVHIIDLQKTVKGLEEAIAFVDKTVKAGGVILFVGSKKQAKNIVKEAAVGCNMPYIIGRWLGGTFTNFENIVKLTRKLEKLEREEEDGTWEMYTKKEQVTFKKELDKLMDNVGGIKNMKTLPKAVFVVDLKKEATAVSEANKMGIPVIALVDTNVNPELAAYPIPANDDAIKSIEIITNMIAEAVRNARSL</sequence>
<dbReference type="PROSITE" id="PS00963">
    <property type="entry name" value="RIBOSOMAL_S2_2"/>
    <property type="match status" value="1"/>
</dbReference>
<dbReference type="PANTHER" id="PTHR12534:SF0">
    <property type="entry name" value="SMALL RIBOSOMAL SUBUNIT PROTEIN US2M"/>
    <property type="match status" value="1"/>
</dbReference>
<comment type="similarity">
    <text evidence="1 5 6">Belongs to the universal ribosomal protein uS2 family.</text>
</comment>
<evidence type="ECO:0000256" key="6">
    <source>
        <dbReference type="RuleBase" id="RU003631"/>
    </source>
</evidence>
<evidence type="ECO:0000256" key="1">
    <source>
        <dbReference type="ARBA" id="ARBA00006242"/>
    </source>
</evidence>
<dbReference type="Pfam" id="PF00318">
    <property type="entry name" value="Ribosomal_S2"/>
    <property type="match status" value="1"/>
</dbReference>
<evidence type="ECO:0000256" key="3">
    <source>
        <dbReference type="ARBA" id="ARBA00023274"/>
    </source>
</evidence>
<dbReference type="InterPro" id="IPR023591">
    <property type="entry name" value="Ribosomal_uS2_flav_dom_sf"/>
</dbReference>
<name>A0A1G2BXD4_9BACT</name>
<evidence type="ECO:0000313" key="7">
    <source>
        <dbReference type="EMBL" id="OGY93748.1"/>
    </source>
</evidence>
<evidence type="ECO:0000256" key="5">
    <source>
        <dbReference type="HAMAP-Rule" id="MF_00291"/>
    </source>
</evidence>
<dbReference type="Gene3D" id="3.40.50.10490">
    <property type="entry name" value="Glucose-6-phosphate isomerase like protein, domain 1"/>
    <property type="match status" value="1"/>
</dbReference>
<dbReference type="HAMAP" id="MF_00291_B">
    <property type="entry name" value="Ribosomal_uS2_B"/>
    <property type="match status" value="1"/>
</dbReference>
<keyword evidence="2 5" id="KW-0689">Ribosomal protein</keyword>
<accession>A0A1G2BXD4</accession>
<dbReference type="PRINTS" id="PR00395">
    <property type="entry name" value="RIBOSOMALS2"/>
</dbReference>
<dbReference type="CDD" id="cd01425">
    <property type="entry name" value="RPS2"/>
    <property type="match status" value="1"/>
</dbReference>
<dbReference type="GO" id="GO:0022627">
    <property type="term" value="C:cytosolic small ribosomal subunit"/>
    <property type="evidence" value="ECO:0007669"/>
    <property type="project" value="TreeGrafter"/>
</dbReference>
<reference evidence="7 8" key="1">
    <citation type="journal article" date="2016" name="Nat. Commun.">
        <title>Thousands of microbial genomes shed light on interconnected biogeochemical processes in an aquifer system.</title>
        <authorList>
            <person name="Anantharaman K."/>
            <person name="Brown C.T."/>
            <person name="Hug L.A."/>
            <person name="Sharon I."/>
            <person name="Castelle C.J."/>
            <person name="Probst A.J."/>
            <person name="Thomas B.C."/>
            <person name="Singh A."/>
            <person name="Wilkins M.J."/>
            <person name="Karaoz U."/>
            <person name="Brodie E.L."/>
            <person name="Williams K.H."/>
            <person name="Hubbard S.S."/>
            <person name="Banfield J.F."/>
        </authorList>
    </citation>
    <scope>NUCLEOTIDE SEQUENCE [LARGE SCALE GENOMIC DNA]</scope>
</reference>
<dbReference type="InterPro" id="IPR018130">
    <property type="entry name" value="Ribosomal_uS2_CS"/>
</dbReference>
<protein>
    <recommendedName>
        <fullName evidence="4 5">Small ribosomal subunit protein uS2</fullName>
    </recommendedName>
</protein>
<dbReference type="Gene3D" id="1.10.287.610">
    <property type="entry name" value="Helix hairpin bin"/>
    <property type="match status" value="1"/>
</dbReference>
<dbReference type="InterPro" id="IPR005706">
    <property type="entry name" value="Ribosomal_uS2_bac/mit/plastid"/>
</dbReference>
<keyword evidence="3 5" id="KW-0687">Ribonucleoprotein</keyword>
<comment type="caution">
    <text evidence="7">The sequence shown here is derived from an EMBL/GenBank/DDBJ whole genome shotgun (WGS) entry which is preliminary data.</text>
</comment>
<evidence type="ECO:0000256" key="4">
    <source>
        <dbReference type="ARBA" id="ARBA00035256"/>
    </source>
</evidence>
<dbReference type="SUPFAM" id="SSF52313">
    <property type="entry name" value="Ribosomal protein S2"/>
    <property type="match status" value="1"/>
</dbReference>
<dbReference type="EMBL" id="MHKQ01000018">
    <property type="protein sequence ID" value="OGY93748.1"/>
    <property type="molecule type" value="Genomic_DNA"/>
</dbReference>
<dbReference type="InterPro" id="IPR001865">
    <property type="entry name" value="Ribosomal_uS2"/>
</dbReference>
<gene>
    <name evidence="5" type="primary">rpsB</name>
    <name evidence="7" type="ORF">A2406_04245</name>
</gene>
<dbReference type="AlphaFoldDB" id="A0A1G2BXD4"/>
<dbReference type="GO" id="GO:0006412">
    <property type="term" value="P:translation"/>
    <property type="evidence" value="ECO:0007669"/>
    <property type="project" value="UniProtKB-UniRule"/>
</dbReference>
<dbReference type="GO" id="GO:0003735">
    <property type="term" value="F:structural constituent of ribosome"/>
    <property type="evidence" value="ECO:0007669"/>
    <property type="project" value="InterPro"/>
</dbReference>
<proteinExistence type="inferred from homology"/>
<dbReference type="PANTHER" id="PTHR12534">
    <property type="entry name" value="30S RIBOSOMAL PROTEIN S2 PROKARYOTIC AND ORGANELLAR"/>
    <property type="match status" value="1"/>
</dbReference>
<dbReference type="Proteomes" id="UP000177626">
    <property type="component" value="Unassembled WGS sequence"/>
</dbReference>
<dbReference type="PROSITE" id="PS00962">
    <property type="entry name" value="RIBOSOMAL_S2_1"/>
    <property type="match status" value="1"/>
</dbReference>
<evidence type="ECO:0000313" key="8">
    <source>
        <dbReference type="Proteomes" id="UP000177626"/>
    </source>
</evidence>